<dbReference type="GeneID" id="79950935"/>
<gene>
    <name evidence="1" type="ORF">L1994_11010</name>
</gene>
<dbReference type="KEGG" id="manq:L1994_11010"/>
<name>A0AAF0JMQ0_9EURY</name>
<reference evidence="1" key="1">
    <citation type="submission" date="2022-01" db="EMBL/GenBank/DDBJ databases">
        <title>Complete genome of Methanomicrobium antiquum DSM 21220.</title>
        <authorList>
            <person name="Chen S.-C."/>
            <person name="You Y.-T."/>
            <person name="Zhou Y.-Z."/>
            <person name="Lai M.-C."/>
        </authorList>
    </citation>
    <scope>NUCLEOTIDE SEQUENCE</scope>
    <source>
        <strain evidence="1">DSM 21220</strain>
    </source>
</reference>
<dbReference type="RefSeq" id="WP_278099491.1">
    <property type="nucleotide sequence ID" value="NZ_CP091092.1"/>
</dbReference>
<dbReference type="EMBL" id="CP091092">
    <property type="protein sequence ID" value="WFN36656.1"/>
    <property type="molecule type" value="Genomic_DNA"/>
</dbReference>
<dbReference type="AlphaFoldDB" id="A0AAF0JMQ0"/>
<keyword evidence="2" id="KW-1185">Reference proteome</keyword>
<organism evidence="1 2">
    <name type="scientific">Methanomicrobium antiquum</name>
    <dbReference type="NCBI Taxonomy" id="487686"/>
    <lineage>
        <taxon>Archaea</taxon>
        <taxon>Methanobacteriati</taxon>
        <taxon>Methanobacteriota</taxon>
        <taxon>Stenosarchaea group</taxon>
        <taxon>Methanomicrobia</taxon>
        <taxon>Methanomicrobiales</taxon>
        <taxon>Methanomicrobiaceae</taxon>
        <taxon>Methanomicrobium</taxon>
    </lineage>
</organism>
<evidence type="ECO:0000313" key="2">
    <source>
        <dbReference type="Proteomes" id="UP001218895"/>
    </source>
</evidence>
<proteinExistence type="predicted"/>
<dbReference type="Proteomes" id="UP001218895">
    <property type="component" value="Chromosome"/>
</dbReference>
<accession>A0AAF0JMQ0</accession>
<evidence type="ECO:0000313" key="1">
    <source>
        <dbReference type="EMBL" id="WFN36656.1"/>
    </source>
</evidence>
<sequence length="182" mass="20585">MTNYNILKKIFFLLLFTLFLVIFSACCIDTDTKTAVQPSQLINNTTQCNLSDEWISGVNVSTVPYLGSESIITNASFVARIGLCDKNVQEMLSHGSDIKGVIDFMPSRPKGWNKSSGPTLWVVYRGIDVYFYVNETQEIVERFEVVIPGDLYGKERLENYTRLYDGNGTAFAFNSSKIWFPT</sequence>
<protein>
    <submittedName>
        <fullName evidence="1">Uncharacterized protein</fullName>
    </submittedName>
</protein>